<keyword evidence="1" id="KW-0238">DNA-binding</keyword>
<accession>A0A7X3CTD4</accession>
<comment type="caution">
    <text evidence="1">The sequence shown here is derived from an EMBL/GenBank/DDBJ whole genome shotgun (WGS) entry which is preliminary data.</text>
</comment>
<dbReference type="InterPro" id="IPR038056">
    <property type="entry name" value="YjbR-like_sf"/>
</dbReference>
<dbReference type="SUPFAM" id="SSF142906">
    <property type="entry name" value="YjbR-like"/>
    <property type="match status" value="1"/>
</dbReference>
<protein>
    <submittedName>
        <fullName evidence="1">MmcQ/YjbR family DNA-binding protein</fullName>
    </submittedName>
</protein>
<dbReference type="GO" id="GO:0003677">
    <property type="term" value="F:DNA binding"/>
    <property type="evidence" value="ECO:0007669"/>
    <property type="project" value="UniProtKB-KW"/>
</dbReference>
<dbReference type="EMBL" id="WNZX01000006">
    <property type="protein sequence ID" value="MUG70914.1"/>
    <property type="molecule type" value="Genomic_DNA"/>
</dbReference>
<dbReference type="Pfam" id="PF04237">
    <property type="entry name" value="YjbR"/>
    <property type="match status" value="1"/>
</dbReference>
<evidence type="ECO:0000313" key="1">
    <source>
        <dbReference type="EMBL" id="MUG70914.1"/>
    </source>
</evidence>
<dbReference type="PANTHER" id="PTHR35145">
    <property type="entry name" value="CYTOPLASMIC PROTEIN-RELATED"/>
    <property type="match status" value="1"/>
</dbReference>
<dbReference type="PANTHER" id="PTHR35145:SF1">
    <property type="entry name" value="CYTOPLASMIC PROTEIN"/>
    <property type="match status" value="1"/>
</dbReference>
<dbReference type="RefSeq" id="WP_054799403.1">
    <property type="nucleotide sequence ID" value="NZ_WNZX01000006.1"/>
</dbReference>
<keyword evidence="2" id="KW-1185">Reference proteome</keyword>
<reference evidence="1 2" key="1">
    <citation type="submission" date="2019-11" db="EMBL/GenBank/DDBJ databases">
        <title>Draft genome sequences of five Paenibacillus species of dairy origin.</title>
        <authorList>
            <person name="Olajide A.M."/>
            <person name="Chen S."/>
            <person name="Lapointe G."/>
        </authorList>
    </citation>
    <scope>NUCLEOTIDE SEQUENCE [LARGE SCALE GENOMIC DNA]</scope>
    <source>
        <strain evidence="1 2">2CS3</strain>
    </source>
</reference>
<name>A0A7X3CTD4_9BACL</name>
<organism evidence="1 2">
    <name type="scientific">Paenibacillus validus</name>
    <dbReference type="NCBI Taxonomy" id="44253"/>
    <lineage>
        <taxon>Bacteria</taxon>
        <taxon>Bacillati</taxon>
        <taxon>Bacillota</taxon>
        <taxon>Bacilli</taxon>
        <taxon>Bacillales</taxon>
        <taxon>Paenibacillaceae</taxon>
        <taxon>Paenibacillus</taxon>
    </lineage>
</organism>
<dbReference type="Gene3D" id="3.90.1150.30">
    <property type="match status" value="1"/>
</dbReference>
<sequence length="124" mass="14157">MNHELLIALALKKPGTSLRYPFEPDLPVLYVGSKMFALLGHQSGVPSVNLKADPDTIWLMRQTYPDTVLPGYHMNKRHWNTVILNGKLADEELENMLEESYQLVRRNLSKAEKEAIWGPGQRKS</sequence>
<gene>
    <name evidence="1" type="ORF">GNP93_09500</name>
</gene>
<proteinExistence type="predicted"/>
<dbReference type="InterPro" id="IPR058532">
    <property type="entry name" value="YjbR/MT2646/Rv2570-like"/>
</dbReference>
<dbReference type="Proteomes" id="UP000450917">
    <property type="component" value="Unassembled WGS sequence"/>
</dbReference>
<dbReference type="InterPro" id="IPR007351">
    <property type="entry name" value="YjbR"/>
</dbReference>
<evidence type="ECO:0000313" key="2">
    <source>
        <dbReference type="Proteomes" id="UP000450917"/>
    </source>
</evidence>
<dbReference type="AlphaFoldDB" id="A0A7X3CTD4"/>